<protein>
    <submittedName>
        <fullName evidence="2">Uncharacterized protein</fullName>
    </submittedName>
</protein>
<dbReference type="AlphaFoldDB" id="A0A4Y2UPR7"/>
<evidence type="ECO:0000256" key="1">
    <source>
        <dbReference type="SAM" id="Phobius"/>
    </source>
</evidence>
<accession>A0A4Y2UPR7</accession>
<sequence length="99" mass="10762">MLGRHWSKVRLLTSGAQELGTNGSCSFSPLNYAWQALEQSQTSTFECSRYLVPTEAAHSLLLTMLGSPIQVVGVFLSMVGGKLLLNEEMLTAARFSAPK</sequence>
<organism evidence="2 3">
    <name type="scientific">Araneus ventricosus</name>
    <name type="common">Orbweaver spider</name>
    <name type="synonym">Epeira ventricosa</name>
    <dbReference type="NCBI Taxonomy" id="182803"/>
    <lineage>
        <taxon>Eukaryota</taxon>
        <taxon>Metazoa</taxon>
        <taxon>Ecdysozoa</taxon>
        <taxon>Arthropoda</taxon>
        <taxon>Chelicerata</taxon>
        <taxon>Arachnida</taxon>
        <taxon>Araneae</taxon>
        <taxon>Araneomorphae</taxon>
        <taxon>Entelegynae</taxon>
        <taxon>Araneoidea</taxon>
        <taxon>Araneidae</taxon>
        <taxon>Araneus</taxon>
    </lineage>
</organism>
<proteinExistence type="predicted"/>
<keyword evidence="3" id="KW-1185">Reference proteome</keyword>
<keyword evidence="1" id="KW-0812">Transmembrane</keyword>
<feature type="transmembrane region" description="Helical" evidence="1">
    <location>
        <begin position="60"/>
        <end position="85"/>
    </location>
</feature>
<evidence type="ECO:0000313" key="3">
    <source>
        <dbReference type="Proteomes" id="UP000499080"/>
    </source>
</evidence>
<name>A0A4Y2UPR7_ARAVE</name>
<gene>
    <name evidence="2" type="ORF">AVEN_167493_1</name>
</gene>
<keyword evidence="1" id="KW-1133">Transmembrane helix</keyword>
<reference evidence="2 3" key="1">
    <citation type="journal article" date="2019" name="Sci. Rep.">
        <title>Orb-weaving spider Araneus ventricosus genome elucidates the spidroin gene catalogue.</title>
        <authorList>
            <person name="Kono N."/>
            <person name="Nakamura H."/>
            <person name="Ohtoshi R."/>
            <person name="Moran D.A.P."/>
            <person name="Shinohara A."/>
            <person name="Yoshida Y."/>
            <person name="Fujiwara M."/>
            <person name="Mori M."/>
            <person name="Tomita M."/>
            <person name="Arakawa K."/>
        </authorList>
    </citation>
    <scope>NUCLEOTIDE SEQUENCE [LARGE SCALE GENOMIC DNA]</scope>
</reference>
<dbReference type="EMBL" id="BGPR01037833">
    <property type="protein sequence ID" value="GBO13550.1"/>
    <property type="molecule type" value="Genomic_DNA"/>
</dbReference>
<dbReference type="Proteomes" id="UP000499080">
    <property type="component" value="Unassembled WGS sequence"/>
</dbReference>
<comment type="caution">
    <text evidence="2">The sequence shown here is derived from an EMBL/GenBank/DDBJ whole genome shotgun (WGS) entry which is preliminary data.</text>
</comment>
<keyword evidence="1" id="KW-0472">Membrane</keyword>
<evidence type="ECO:0000313" key="2">
    <source>
        <dbReference type="EMBL" id="GBO13550.1"/>
    </source>
</evidence>